<name>A0A6G5QHC9_9BACT</name>
<dbReference type="EMBL" id="CP012542">
    <property type="protein sequence ID" value="QCD45009.1"/>
    <property type="molecule type" value="Genomic_DNA"/>
</dbReference>
<protein>
    <submittedName>
        <fullName evidence="1">WbqC family protein</fullName>
    </submittedName>
</protein>
<accession>A0A6G5QHC9</accession>
<sequence length="248" mass="29405">MKIAIMQPTFLPWLGYFYMIKSVDKFVFLDSVQFERRSWQSRNKIKLNDKEFFLSLCCQKSPQKTQINDILLSKEPKWREKILNTIHHAYSKSINFKNYFEFLRNELFLNENLSDFNINLIKKFMSDLGIYTPIYRASKLNLSNAKREDLLLEICLSLNTDSYLSPEGSRNYLQSEHSRQIFNDNKIKIEYLDFTHPIYKQQGKNFVPYLGVIDFLFNIKDPKSTFNEVFLQNGGGSDDFLKLHKEAI</sequence>
<keyword evidence="2" id="KW-1185">Reference proteome</keyword>
<organism evidence="1 2">
    <name type="scientific">Campylobacter mucosalis CCUG 21559</name>
    <dbReference type="NCBI Taxonomy" id="1032067"/>
    <lineage>
        <taxon>Bacteria</taxon>
        <taxon>Pseudomonadati</taxon>
        <taxon>Campylobacterota</taxon>
        <taxon>Epsilonproteobacteria</taxon>
        <taxon>Campylobacterales</taxon>
        <taxon>Campylobacteraceae</taxon>
        <taxon>Campylobacter</taxon>
    </lineage>
</organism>
<evidence type="ECO:0000313" key="1">
    <source>
        <dbReference type="EMBL" id="QCD45009.1"/>
    </source>
</evidence>
<dbReference type="InterPro" id="IPR014985">
    <property type="entry name" value="WbqC"/>
</dbReference>
<dbReference type="Proteomes" id="UP000503264">
    <property type="component" value="Chromosome"/>
</dbReference>
<dbReference type="AlphaFoldDB" id="A0A6G5QHC9"/>
<dbReference type="RefSeq" id="WP_171993900.1">
    <property type="nucleotide sequence ID" value="NZ_CP012542.1"/>
</dbReference>
<dbReference type="Pfam" id="PF08889">
    <property type="entry name" value="WbqC"/>
    <property type="match status" value="1"/>
</dbReference>
<reference evidence="1 2" key="1">
    <citation type="submission" date="2016-07" db="EMBL/GenBank/DDBJ databases">
        <title>Comparative genomics of the Campylobacter concisus group.</title>
        <authorList>
            <person name="Miller W.G."/>
            <person name="Yee E."/>
            <person name="Chapman M.H."/>
            <person name="Huynh S."/>
            <person name="Bono J.L."/>
            <person name="On S.L.W."/>
            <person name="StLeger J."/>
            <person name="Foster G."/>
            <person name="Parker C.T."/>
        </authorList>
    </citation>
    <scope>NUCLEOTIDE SEQUENCE [LARGE SCALE GENOMIC DNA]</scope>
    <source>
        <strain evidence="1 2">CCUG 21559</strain>
    </source>
</reference>
<proteinExistence type="predicted"/>
<gene>
    <name evidence="1" type="ORF">CMUC_1243</name>
</gene>
<evidence type="ECO:0000313" key="2">
    <source>
        <dbReference type="Proteomes" id="UP000503264"/>
    </source>
</evidence>